<dbReference type="RefSeq" id="WP_202829197.1">
    <property type="nucleotide sequence ID" value="NZ_JAEUXJ010000041.1"/>
</dbReference>
<evidence type="ECO:0000313" key="2">
    <source>
        <dbReference type="EMBL" id="MBL6459450.1"/>
    </source>
</evidence>
<dbReference type="Gene3D" id="1.10.10.10">
    <property type="entry name" value="Winged helix-like DNA-binding domain superfamily/Winged helix DNA-binding domain"/>
    <property type="match status" value="1"/>
</dbReference>
<dbReference type="Pfam" id="PF12802">
    <property type="entry name" value="MarR_2"/>
    <property type="match status" value="1"/>
</dbReference>
<gene>
    <name evidence="2" type="ORF">JMJ55_29490</name>
</gene>
<dbReference type="EMBL" id="JAEUXJ010000041">
    <property type="protein sequence ID" value="MBL6459450.1"/>
    <property type="molecule type" value="Genomic_DNA"/>
</dbReference>
<keyword evidence="3" id="KW-1185">Reference proteome</keyword>
<name>A0ABS1VCM8_9PROT</name>
<feature type="domain" description="HTH marR-type" evidence="1">
    <location>
        <begin position="17"/>
        <end position="61"/>
    </location>
</feature>
<evidence type="ECO:0000313" key="3">
    <source>
        <dbReference type="Proteomes" id="UP000606490"/>
    </source>
</evidence>
<protein>
    <submittedName>
        <fullName evidence="2">MarR family transcriptional regulator</fullName>
    </submittedName>
</protein>
<proteinExistence type="predicted"/>
<reference evidence="2 3" key="1">
    <citation type="submission" date="2021-01" db="EMBL/GenBank/DDBJ databases">
        <title>Belnapia mucosa sp. nov. and Belnapia arida sp. nov., isolated from the Tabernas Desert (Almeria, Spain).</title>
        <authorList>
            <person name="Molina-Menor E."/>
            <person name="Vidal-Verdu A."/>
            <person name="Calonge A."/>
            <person name="Satari L."/>
            <person name="Pereto Magraner J."/>
            <person name="Porcar Miralles M."/>
        </authorList>
    </citation>
    <scope>NUCLEOTIDE SEQUENCE [LARGE SCALE GENOMIC DNA]</scope>
    <source>
        <strain evidence="2 3">T6</strain>
    </source>
</reference>
<dbReference type="InterPro" id="IPR036390">
    <property type="entry name" value="WH_DNA-bd_sf"/>
</dbReference>
<dbReference type="InterPro" id="IPR036388">
    <property type="entry name" value="WH-like_DNA-bd_sf"/>
</dbReference>
<evidence type="ECO:0000259" key="1">
    <source>
        <dbReference type="Pfam" id="PF12802"/>
    </source>
</evidence>
<sequence length="101" mass="10814">MRPNPAPTRYAAGRLPDRRAATARSLATYLRINKPAATRGLDRLEELNLVRLEIDCRDRRSIIAGRTAAGAAMVERLKAALTQSLAPTPMLSASQNGSGSG</sequence>
<accession>A0ABS1VCM8</accession>
<dbReference type="InterPro" id="IPR000835">
    <property type="entry name" value="HTH_MarR-typ"/>
</dbReference>
<organism evidence="2 3">
    <name type="scientific">Belnapia mucosa</name>
    <dbReference type="NCBI Taxonomy" id="2804532"/>
    <lineage>
        <taxon>Bacteria</taxon>
        <taxon>Pseudomonadati</taxon>
        <taxon>Pseudomonadota</taxon>
        <taxon>Alphaproteobacteria</taxon>
        <taxon>Acetobacterales</taxon>
        <taxon>Roseomonadaceae</taxon>
        <taxon>Belnapia</taxon>
    </lineage>
</organism>
<dbReference type="Proteomes" id="UP000606490">
    <property type="component" value="Unassembled WGS sequence"/>
</dbReference>
<comment type="caution">
    <text evidence="2">The sequence shown here is derived from an EMBL/GenBank/DDBJ whole genome shotgun (WGS) entry which is preliminary data.</text>
</comment>
<dbReference type="SUPFAM" id="SSF46785">
    <property type="entry name" value="Winged helix' DNA-binding domain"/>
    <property type="match status" value="1"/>
</dbReference>